<sequence>MTETDRGPWIVGETSDETSSKQTGRERVRAALRHRILSGDLSPNDRIDLDAVAEEFGTSRTPVREACLALAQEGLVRVAQRSGITVIGVSPETIVENFALMAALSGVASQWAAGRITHQQLLRVRELHREIRVAAASGDDIATLNWLFHREINKSCGSTRLQGMLGDAGRMIPQRYFELFPERVPCSLDEHDALIGALARGDGAEARRITEQHFAGASQMLSTYIAQATRNGTPLK</sequence>
<dbReference type="SMART" id="SM00345">
    <property type="entry name" value="HTH_GNTR"/>
    <property type="match status" value="1"/>
</dbReference>
<dbReference type="InterPro" id="IPR011711">
    <property type="entry name" value="GntR_C"/>
</dbReference>
<dbReference type="InterPro" id="IPR000524">
    <property type="entry name" value="Tscrpt_reg_HTH_GntR"/>
</dbReference>
<dbReference type="Gene3D" id="1.10.10.10">
    <property type="entry name" value="Winged helix-like DNA-binding domain superfamily/Winged helix DNA-binding domain"/>
    <property type="match status" value="1"/>
</dbReference>
<dbReference type="InterPro" id="IPR008920">
    <property type="entry name" value="TF_FadR/GntR_C"/>
</dbReference>
<dbReference type="PANTHER" id="PTHR43537">
    <property type="entry name" value="TRANSCRIPTIONAL REGULATOR, GNTR FAMILY"/>
    <property type="match status" value="1"/>
</dbReference>
<dbReference type="InterPro" id="IPR036388">
    <property type="entry name" value="WH-like_DNA-bd_sf"/>
</dbReference>
<dbReference type="EMBL" id="JAUTXY010000015">
    <property type="protein sequence ID" value="MEE2060982.1"/>
    <property type="molecule type" value="Genomic_DNA"/>
</dbReference>
<dbReference type="SUPFAM" id="SSF48008">
    <property type="entry name" value="GntR ligand-binding domain-like"/>
    <property type="match status" value="1"/>
</dbReference>
<dbReference type="Gene3D" id="1.20.120.530">
    <property type="entry name" value="GntR ligand-binding domain-like"/>
    <property type="match status" value="1"/>
</dbReference>
<dbReference type="PROSITE" id="PS50949">
    <property type="entry name" value="HTH_GNTR"/>
    <property type="match status" value="1"/>
</dbReference>
<accession>A0ABU7LIA9</accession>
<dbReference type="PANTHER" id="PTHR43537:SF49">
    <property type="entry name" value="TRANSCRIPTIONAL REGULATORY PROTEIN"/>
    <property type="match status" value="1"/>
</dbReference>
<dbReference type="CDD" id="cd07377">
    <property type="entry name" value="WHTH_GntR"/>
    <property type="match status" value="1"/>
</dbReference>
<evidence type="ECO:0000256" key="3">
    <source>
        <dbReference type="ARBA" id="ARBA00023163"/>
    </source>
</evidence>
<keyword evidence="3" id="KW-0804">Transcription</keyword>
<evidence type="ECO:0000256" key="4">
    <source>
        <dbReference type="SAM" id="MobiDB-lite"/>
    </source>
</evidence>
<evidence type="ECO:0000256" key="2">
    <source>
        <dbReference type="ARBA" id="ARBA00023125"/>
    </source>
</evidence>
<feature type="domain" description="HTH gntR-type" evidence="5">
    <location>
        <begin position="22"/>
        <end position="89"/>
    </location>
</feature>
<keyword evidence="1" id="KW-0805">Transcription regulation</keyword>
<dbReference type="InterPro" id="IPR036390">
    <property type="entry name" value="WH_DNA-bd_sf"/>
</dbReference>
<keyword evidence="2" id="KW-0238">DNA-binding</keyword>
<protein>
    <submittedName>
        <fullName evidence="6">GntR family transcriptional regulator</fullName>
    </submittedName>
</protein>
<organism evidence="6 7">
    <name type="scientific">Rhodococcus artemisiae</name>
    <dbReference type="NCBI Taxonomy" id="714159"/>
    <lineage>
        <taxon>Bacteria</taxon>
        <taxon>Bacillati</taxon>
        <taxon>Actinomycetota</taxon>
        <taxon>Actinomycetes</taxon>
        <taxon>Mycobacteriales</taxon>
        <taxon>Nocardiaceae</taxon>
        <taxon>Rhodococcus</taxon>
    </lineage>
</organism>
<feature type="region of interest" description="Disordered" evidence="4">
    <location>
        <begin position="1"/>
        <end position="25"/>
    </location>
</feature>
<dbReference type="Pfam" id="PF07729">
    <property type="entry name" value="FCD"/>
    <property type="match status" value="1"/>
</dbReference>
<proteinExistence type="predicted"/>
<dbReference type="RefSeq" id="WP_330136152.1">
    <property type="nucleotide sequence ID" value="NZ_JAUTXY010000015.1"/>
</dbReference>
<keyword evidence="7" id="KW-1185">Reference proteome</keyword>
<dbReference type="Proteomes" id="UP001336020">
    <property type="component" value="Unassembled WGS sequence"/>
</dbReference>
<dbReference type="Pfam" id="PF00392">
    <property type="entry name" value="GntR"/>
    <property type="match status" value="1"/>
</dbReference>
<reference evidence="6 7" key="1">
    <citation type="submission" date="2023-07" db="EMBL/GenBank/DDBJ databases">
        <authorList>
            <person name="Girao M."/>
            <person name="Carvalho M.F."/>
        </authorList>
    </citation>
    <scope>NUCLEOTIDE SEQUENCE [LARGE SCALE GENOMIC DNA]</scope>
    <source>
        <strain evidence="6 7">YIM65754</strain>
    </source>
</reference>
<dbReference type="SUPFAM" id="SSF46785">
    <property type="entry name" value="Winged helix' DNA-binding domain"/>
    <property type="match status" value="1"/>
</dbReference>
<evidence type="ECO:0000256" key="1">
    <source>
        <dbReference type="ARBA" id="ARBA00023015"/>
    </source>
</evidence>
<comment type="caution">
    <text evidence="6">The sequence shown here is derived from an EMBL/GenBank/DDBJ whole genome shotgun (WGS) entry which is preliminary data.</text>
</comment>
<evidence type="ECO:0000259" key="5">
    <source>
        <dbReference type="PROSITE" id="PS50949"/>
    </source>
</evidence>
<dbReference type="SMART" id="SM00895">
    <property type="entry name" value="FCD"/>
    <property type="match status" value="1"/>
</dbReference>
<gene>
    <name evidence="6" type="ORF">Q7514_26005</name>
</gene>
<evidence type="ECO:0000313" key="7">
    <source>
        <dbReference type="Proteomes" id="UP001336020"/>
    </source>
</evidence>
<evidence type="ECO:0000313" key="6">
    <source>
        <dbReference type="EMBL" id="MEE2060982.1"/>
    </source>
</evidence>
<name>A0ABU7LIA9_9NOCA</name>